<evidence type="ECO:0000313" key="2">
    <source>
        <dbReference type="Proteomes" id="UP000215256"/>
    </source>
</evidence>
<dbReference type="RefSeq" id="WP_095444179.1">
    <property type="nucleotide sequence ID" value="NZ_CP022603.1"/>
</dbReference>
<sequence length="135" mass="15193">MSNIETAIAVASAAHMGQLDKNGEPYIFHPIRVMLAQTTTETQIVGVMHDLIEDTDTSMNDIYSFGFDDDIVLALNAITRRDDEDYFVYVKRACSNPIARPVKIADLRDNLRASKDDADRRARYLKALEMLGENP</sequence>
<reference evidence="1 2" key="1">
    <citation type="submission" date="2017-07" db="EMBL/GenBank/DDBJ databases">
        <title>Phylogenetic study on the rhizospheric bacterium Ochrobactrum sp. A44.</title>
        <authorList>
            <person name="Krzyzanowska D.M."/>
            <person name="Ossowicki A."/>
            <person name="Rajewska M."/>
            <person name="Maciag T."/>
            <person name="Kaczynski Z."/>
            <person name="Czerwicka M."/>
            <person name="Jafra S."/>
        </authorList>
    </citation>
    <scope>NUCLEOTIDE SEQUENCE [LARGE SCALE GENOMIC DNA]</scope>
    <source>
        <strain evidence="1 2">A44</strain>
    </source>
</reference>
<dbReference type="OrthoDB" id="9802385at2"/>
<dbReference type="EMBL" id="CP022603">
    <property type="protein sequence ID" value="ASV83170.1"/>
    <property type="molecule type" value="Genomic_DNA"/>
</dbReference>
<proteinExistence type="predicted"/>
<accession>A0A248U9H0</accession>
<dbReference type="Gene3D" id="1.10.3210.10">
    <property type="entry name" value="Hypothetical protein af1432"/>
    <property type="match status" value="1"/>
</dbReference>
<gene>
    <name evidence="1" type="ORF">CES85_3948</name>
</gene>
<dbReference type="Proteomes" id="UP000215256">
    <property type="component" value="Chromosome 2"/>
</dbReference>
<dbReference type="SUPFAM" id="SSF109604">
    <property type="entry name" value="HD-domain/PDEase-like"/>
    <property type="match status" value="1"/>
</dbReference>
<organism evidence="1 2">
    <name type="scientific">Ochrobactrum quorumnocens</name>
    <dbReference type="NCBI Taxonomy" id="271865"/>
    <lineage>
        <taxon>Bacteria</taxon>
        <taxon>Pseudomonadati</taxon>
        <taxon>Pseudomonadota</taxon>
        <taxon>Alphaproteobacteria</taxon>
        <taxon>Hyphomicrobiales</taxon>
        <taxon>Brucellaceae</taxon>
        <taxon>Brucella/Ochrobactrum group</taxon>
        <taxon>Ochrobactrum</taxon>
    </lineage>
</organism>
<evidence type="ECO:0000313" key="1">
    <source>
        <dbReference type="EMBL" id="ASV83170.1"/>
    </source>
</evidence>
<protein>
    <submittedName>
        <fullName evidence="1">HD domain protein</fullName>
    </submittedName>
</protein>
<name>A0A248U9H0_9HYPH</name>
<dbReference type="AlphaFoldDB" id="A0A248U9H0"/>
<dbReference type="KEGG" id="och:CES85_3948"/>